<proteinExistence type="predicted"/>
<reference evidence="2 3" key="1">
    <citation type="submission" date="2020-05" db="EMBL/GenBank/DDBJ databases">
        <title>Distinct polysaccharide utilization as determinants for interspecies competition between intestinal Prevotella spp.</title>
        <authorList>
            <person name="Galvez E.J.C."/>
            <person name="Iljazovic A."/>
            <person name="Strowig T."/>
        </authorList>
    </citation>
    <scope>NUCLEOTIDE SEQUENCE [LARGE SCALE GENOMIC DNA]</scope>
    <source>
        <strain evidence="2 3">PCHR</strain>
    </source>
</reference>
<evidence type="ECO:0000256" key="1">
    <source>
        <dbReference type="SAM" id="MobiDB-lite"/>
    </source>
</evidence>
<evidence type="ECO:0000313" key="3">
    <source>
        <dbReference type="Proteomes" id="UP000820977"/>
    </source>
</evidence>
<organism evidence="2 3">
    <name type="scientific">Xylanibacter caecicola</name>
    <dbReference type="NCBI Taxonomy" id="2736294"/>
    <lineage>
        <taxon>Bacteria</taxon>
        <taxon>Pseudomonadati</taxon>
        <taxon>Bacteroidota</taxon>
        <taxon>Bacteroidia</taxon>
        <taxon>Bacteroidales</taxon>
        <taxon>Prevotellaceae</taxon>
        <taxon>Xylanibacter</taxon>
    </lineage>
</organism>
<dbReference type="EMBL" id="JABKKJ010000029">
    <property type="protein sequence ID" value="NPE26115.1"/>
    <property type="molecule type" value="Genomic_DNA"/>
</dbReference>
<sequence length="72" mass="8516">MIMPLGQYRKVKSSAWDFANSVLQNENKWFVQWKQVVFVMKTTVGFSESQSHVEKQGNTTEERKDKRNECNM</sequence>
<evidence type="ECO:0000313" key="2">
    <source>
        <dbReference type="EMBL" id="NPE26115.1"/>
    </source>
</evidence>
<keyword evidence="3" id="KW-1185">Reference proteome</keyword>
<comment type="caution">
    <text evidence="2">The sequence shown here is derived from an EMBL/GenBank/DDBJ whole genome shotgun (WGS) entry which is preliminary data.</text>
</comment>
<feature type="compositionally biased region" description="Basic and acidic residues" evidence="1">
    <location>
        <begin position="51"/>
        <end position="72"/>
    </location>
</feature>
<feature type="region of interest" description="Disordered" evidence="1">
    <location>
        <begin position="49"/>
        <end position="72"/>
    </location>
</feature>
<protein>
    <submittedName>
        <fullName evidence="2">Uncharacterized protein</fullName>
    </submittedName>
</protein>
<accession>A0ABX2B796</accession>
<gene>
    <name evidence="2" type="ORF">HPS54_11450</name>
</gene>
<name>A0ABX2B796_9BACT</name>
<dbReference type="Proteomes" id="UP000820977">
    <property type="component" value="Unassembled WGS sequence"/>
</dbReference>